<dbReference type="HOGENOM" id="CLU_795083_0_0_1"/>
<protein>
    <submittedName>
        <fullName evidence="1">Protein CBG17155</fullName>
    </submittedName>
</protein>
<dbReference type="KEGG" id="cbr:CBG_17155"/>
<accession>A8XQN4</accession>
<proteinExistence type="predicted"/>
<dbReference type="CTD" id="8586174"/>
<reference evidence="1 2" key="2">
    <citation type="journal article" date="2011" name="PLoS Genet.">
        <title>Caenorhabditis briggsae recombinant inbred line genotypes reveal inter-strain incompatibility and the evolution of recombination.</title>
        <authorList>
            <person name="Ross J.A."/>
            <person name="Koboldt D.C."/>
            <person name="Staisch J.E."/>
            <person name="Chamberlin H.M."/>
            <person name="Gupta B.P."/>
            <person name="Miller R.D."/>
            <person name="Baird S.E."/>
            <person name="Haag E.S."/>
        </authorList>
    </citation>
    <scope>NUCLEOTIDE SEQUENCE [LARGE SCALE GENOMIC DNA]</scope>
    <source>
        <strain evidence="1 2">AF16</strain>
    </source>
</reference>
<dbReference type="InParanoid" id="A8XQN4"/>
<dbReference type="Proteomes" id="UP000008549">
    <property type="component" value="Unassembled WGS sequence"/>
</dbReference>
<name>A8XQN4_CAEBR</name>
<gene>
    <name evidence="1 3" type="ORF">CBG17155</name>
    <name evidence="1" type="ORF">CBG_17155</name>
</gene>
<dbReference type="WormBase" id="CBG17155">
    <property type="protein sequence ID" value="CBP23515"/>
    <property type="gene ID" value="WBGene00036880"/>
</dbReference>
<sequence>MWMSLWLGWKMDRMLCVESAVSRCREVKSRESPEPSFAILGFSSLTKQPRHWMWNRRRWFISWLTFTRMVPSSIHQGTLVEVLKRRISNLYNLGENQDRQRTSLSKFAPNHEKMSLVLQVSSKSVSTIVESELGLTPYRVQKAEVLSGNNNLVRIQKCKSTFAGTRQNERMRMMFGDEKLLTHYIFERNVLLWTEFYFTNHVYTVQWDSVNAHMAKSVQPGCTPNFSKFGGPSTSKSQFGVIGKKWKPMTGPVTVKIPPCRNRGVPEETHGCYVHTKIPKGRDNGHLFRPSCSFASVEDKFRSSGWSSHWPRSRRTLNSTTHEVNGHHEEFSMTSTWEYLLLLCSDRSA</sequence>
<dbReference type="GeneID" id="8586174"/>
<dbReference type="PANTHER" id="PTHR46068">
    <property type="entry name" value="PROTEIN CBG27172"/>
    <property type="match status" value="1"/>
</dbReference>
<evidence type="ECO:0000313" key="2">
    <source>
        <dbReference type="Proteomes" id="UP000008549"/>
    </source>
</evidence>
<dbReference type="EMBL" id="HE601483">
    <property type="protein sequence ID" value="CAP34959.1"/>
    <property type="molecule type" value="Genomic_DNA"/>
</dbReference>
<evidence type="ECO:0000313" key="3">
    <source>
        <dbReference type="WormBase" id="CBG17155"/>
    </source>
</evidence>
<dbReference type="PANTHER" id="PTHR46068:SF1">
    <property type="entry name" value="TRANSPOSASE IS30-LIKE HTH DOMAIN-CONTAINING PROTEIN"/>
    <property type="match status" value="1"/>
</dbReference>
<dbReference type="RefSeq" id="XP_002644179.1">
    <property type="nucleotide sequence ID" value="XM_002644133.1"/>
</dbReference>
<organism evidence="1 2">
    <name type="scientific">Caenorhabditis briggsae</name>
    <dbReference type="NCBI Taxonomy" id="6238"/>
    <lineage>
        <taxon>Eukaryota</taxon>
        <taxon>Metazoa</taxon>
        <taxon>Ecdysozoa</taxon>
        <taxon>Nematoda</taxon>
        <taxon>Chromadorea</taxon>
        <taxon>Rhabditida</taxon>
        <taxon>Rhabditina</taxon>
        <taxon>Rhabditomorpha</taxon>
        <taxon>Rhabditoidea</taxon>
        <taxon>Rhabditidae</taxon>
        <taxon>Peloderinae</taxon>
        <taxon>Caenorhabditis</taxon>
    </lineage>
</organism>
<reference evidence="1 2" key="1">
    <citation type="journal article" date="2003" name="PLoS Biol.">
        <title>The genome sequence of Caenorhabditis briggsae: a platform for comparative genomics.</title>
        <authorList>
            <person name="Stein L.D."/>
            <person name="Bao Z."/>
            <person name="Blasiar D."/>
            <person name="Blumenthal T."/>
            <person name="Brent M.R."/>
            <person name="Chen N."/>
            <person name="Chinwalla A."/>
            <person name="Clarke L."/>
            <person name="Clee C."/>
            <person name="Coghlan A."/>
            <person name="Coulson A."/>
            <person name="D'Eustachio P."/>
            <person name="Fitch D.H."/>
            <person name="Fulton L.A."/>
            <person name="Fulton R.E."/>
            <person name="Griffiths-Jones S."/>
            <person name="Harris T.W."/>
            <person name="Hillier L.W."/>
            <person name="Kamath R."/>
            <person name="Kuwabara P.E."/>
            <person name="Mardis E.R."/>
            <person name="Marra M.A."/>
            <person name="Miner T.L."/>
            <person name="Minx P."/>
            <person name="Mullikin J.C."/>
            <person name="Plumb R.W."/>
            <person name="Rogers J."/>
            <person name="Schein J.E."/>
            <person name="Sohrmann M."/>
            <person name="Spieth J."/>
            <person name="Stajich J.E."/>
            <person name="Wei C."/>
            <person name="Willey D."/>
            <person name="Wilson R.K."/>
            <person name="Durbin R."/>
            <person name="Waterston R.H."/>
        </authorList>
    </citation>
    <scope>NUCLEOTIDE SEQUENCE [LARGE SCALE GENOMIC DNA]</scope>
    <source>
        <strain evidence="1 2">AF16</strain>
    </source>
</reference>
<keyword evidence="2" id="KW-1185">Reference proteome</keyword>
<evidence type="ECO:0000313" key="1">
    <source>
        <dbReference type="EMBL" id="CAP34959.1"/>
    </source>
</evidence>
<dbReference type="AlphaFoldDB" id="A8XQN4"/>